<proteinExistence type="predicted"/>
<dbReference type="InterPro" id="IPR001279">
    <property type="entry name" value="Metallo-B-lactamas"/>
</dbReference>
<evidence type="ECO:0000259" key="1">
    <source>
        <dbReference type="SMART" id="SM00849"/>
    </source>
</evidence>
<dbReference type="PANTHER" id="PTHR23131">
    <property type="entry name" value="ENDORIBONUCLEASE LACTB2"/>
    <property type="match status" value="1"/>
</dbReference>
<organism evidence="2 3">
    <name type="scientific">Natronorubrum texcoconense</name>
    <dbReference type="NCBI Taxonomy" id="1095776"/>
    <lineage>
        <taxon>Archaea</taxon>
        <taxon>Methanobacteriati</taxon>
        <taxon>Methanobacteriota</taxon>
        <taxon>Stenosarchaea group</taxon>
        <taxon>Halobacteria</taxon>
        <taxon>Halobacteriales</taxon>
        <taxon>Natrialbaceae</taxon>
        <taxon>Natronorubrum</taxon>
    </lineage>
</organism>
<dbReference type="Proteomes" id="UP000198882">
    <property type="component" value="Unassembled WGS sequence"/>
</dbReference>
<dbReference type="Pfam" id="PF00753">
    <property type="entry name" value="Lactamase_B"/>
    <property type="match status" value="1"/>
</dbReference>
<dbReference type="PANTHER" id="PTHR23131:SF4">
    <property type="entry name" value="METALLO-BETA-LACTAMASE SUPERFAMILY POTEIN"/>
    <property type="match status" value="1"/>
</dbReference>
<gene>
    <name evidence="2" type="ORF">SAMN04515672_3899</name>
</gene>
<reference evidence="3" key="1">
    <citation type="submission" date="2016-10" db="EMBL/GenBank/DDBJ databases">
        <authorList>
            <person name="Varghese N."/>
            <person name="Submissions S."/>
        </authorList>
    </citation>
    <scope>NUCLEOTIDE SEQUENCE [LARGE SCALE GENOMIC DNA]</scope>
    <source>
        <strain evidence="3">B4,CECT 8067,JCM 17497</strain>
    </source>
</reference>
<dbReference type="Gene3D" id="1.10.10.10">
    <property type="entry name" value="Winged helix-like DNA-binding domain superfamily/Winged helix DNA-binding domain"/>
    <property type="match status" value="1"/>
</dbReference>
<dbReference type="CDD" id="cd07725">
    <property type="entry name" value="TTHA1429-like_MBL-fold"/>
    <property type="match status" value="1"/>
</dbReference>
<dbReference type="SMART" id="SM00849">
    <property type="entry name" value="Lactamase_B"/>
    <property type="match status" value="1"/>
</dbReference>
<name>A0A1G9EMK3_9EURY</name>
<sequence>MDRISLSNSAFEGDNNAYLFADGRETVLIDTGDWMETTREQLEAAFDERGLAFADVDRIFLTHWHGDHTGLAGVIQAESGAEVYAHEADAPLIEGDEDAWESMHDLQHRYFDEWGMPEEKQAVLKERMASAGGANESPTVTSFEDGDRFSLEGYDHDLEVVHTSGHAAGLSMFETTLDGRREVVSGDALLPVYTPNVGGADVRVDQPLEKYLRALQGIVDADYDRAWPGHRDPIDDPAGRAQYIIDHHEERAFRVLDALDRKGPCDTWTVSADLFGELESIHILHGPGESYAHLEHLERAGTVVREGDEYRLADGVSEVLAAKDEERWTLEY</sequence>
<accession>A0A1G9EMK3</accession>
<evidence type="ECO:0000313" key="2">
    <source>
        <dbReference type="EMBL" id="SDK77412.1"/>
    </source>
</evidence>
<dbReference type="AlphaFoldDB" id="A0A1G9EMK3"/>
<dbReference type="InterPro" id="IPR036388">
    <property type="entry name" value="WH-like_DNA-bd_sf"/>
</dbReference>
<dbReference type="EMBL" id="FNFE01000007">
    <property type="protein sequence ID" value="SDK77412.1"/>
    <property type="molecule type" value="Genomic_DNA"/>
</dbReference>
<dbReference type="SUPFAM" id="SSF56281">
    <property type="entry name" value="Metallo-hydrolase/oxidoreductase"/>
    <property type="match status" value="1"/>
</dbReference>
<evidence type="ECO:0000313" key="3">
    <source>
        <dbReference type="Proteomes" id="UP000198882"/>
    </source>
</evidence>
<keyword evidence="3" id="KW-1185">Reference proteome</keyword>
<feature type="domain" description="Metallo-beta-lactamase" evidence="1">
    <location>
        <begin position="14"/>
        <end position="230"/>
    </location>
</feature>
<dbReference type="Gene3D" id="3.60.15.10">
    <property type="entry name" value="Ribonuclease Z/Hydroxyacylglutathione hydrolase-like"/>
    <property type="match status" value="1"/>
</dbReference>
<dbReference type="STRING" id="1095776.SAMN04515672_3899"/>
<protein>
    <submittedName>
        <fullName evidence="2">Glyoxylase, beta-lactamase superfamily II</fullName>
    </submittedName>
</protein>
<dbReference type="OrthoDB" id="205181at2157"/>
<dbReference type="RefSeq" id="WP_090310804.1">
    <property type="nucleotide sequence ID" value="NZ_FNFE01000007.1"/>
</dbReference>
<dbReference type="InterPro" id="IPR050662">
    <property type="entry name" value="Sec-metab_biosynth-thioest"/>
</dbReference>
<dbReference type="InterPro" id="IPR036866">
    <property type="entry name" value="RibonucZ/Hydroxyglut_hydro"/>
</dbReference>